<dbReference type="Pfam" id="PF08448">
    <property type="entry name" value="PAS_4"/>
    <property type="match status" value="1"/>
</dbReference>
<dbReference type="SUPFAM" id="SSF88659">
    <property type="entry name" value="Sigma3 and sigma4 domains of RNA polymerase sigma factors"/>
    <property type="match status" value="1"/>
</dbReference>
<dbReference type="RefSeq" id="WP_174702115.1">
    <property type="nucleotide sequence ID" value="NZ_JABURA010000001.1"/>
</dbReference>
<sequence length="533" mass="59374">MEEVLDGVTDGVLVVDTDWRITTANAVAADLLERERDTLVGADIRDVFPRSFAATFHEHFGGDDPEPTEISFEEYFPELDVWLRVRTTTIGERFAVYYRDVTDRKALEGDLEDREAELARLERINNIVQKIIRDLVGATTREEVEELVCKRLAETDLYEFTVIGEREMTGEQIVCRTAAGEHDGILELIVESGADADGSRGPEFATMETGETRVVRHLVDDESVPEPVRREAFARGLQSSIVVPLRYGNTTYGVLSVYALDPDAFSERERESLETLGVTTGFVINATRQRNLLLSDTVIELAFRITDAFFATASAQLDCELAVEGIVPLDAASLLCYVRVDGAEPDVLLELADDRSDVDAGRVIHESATEIGGFAEVTVSGRSPIVTLATYGATVRTAEFDRGTGLIVAEVAPSSDIREVVEAVGERFPRSELLSKLDRERPIETVQEFRSGLHERLTDRQRNALQMAYYGGYFESPRDSTAEELAETLGISSPTLHHHLRAGQRKLLDAFFDDDAEYERPVAVDDRQSRRNE</sequence>
<dbReference type="SMART" id="SM00065">
    <property type="entry name" value="GAF"/>
    <property type="match status" value="1"/>
</dbReference>
<dbReference type="Gene3D" id="3.30.450.20">
    <property type="entry name" value="PAS domain"/>
    <property type="match status" value="1"/>
</dbReference>
<dbReference type="InterPro" id="IPR013324">
    <property type="entry name" value="RNA_pol_sigma_r3/r4-like"/>
</dbReference>
<dbReference type="OrthoDB" id="106505at2157"/>
<keyword evidence="3" id="KW-0175">Coiled coil</keyword>
<dbReference type="Gene3D" id="3.30.450.40">
    <property type="match status" value="1"/>
</dbReference>
<dbReference type="InterPro" id="IPR000014">
    <property type="entry name" value="PAS"/>
</dbReference>
<dbReference type="InterPro" id="IPR035965">
    <property type="entry name" value="PAS-like_dom_sf"/>
</dbReference>
<proteinExistence type="predicted"/>
<dbReference type="SUPFAM" id="SSF55785">
    <property type="entry name" value="PYP-like sensor domain (PAS domain)"/>
    <property type="match status" value="1"/>
</dbReference>
<dbReference type="AlphaFoldDB" id="A0A8J8GNR8"/>
<organism evidence="5 6">
    <name type="scientific">Haloterrigena gelatinilytica</name>
    <dbReference type="NCBI Taxonomy" id="2741724"/>
    <lineage>
        <taxon>Archaea</taxon>
        <taxon>Methanobacteriati</taxon>
        <taxon>Methanobacteriota</taxon>
        <taxon>Stenosarchaea group</taxon>
        <taxon>Halobacteria</taxon>
        <taxon>Halobacteriales</taxon>
        <taxon>Natrialbaceae</taxon>
        <taxon>Haloterrigena</taxon>
    </lineage>
</organism>
<feature type="domain" description="PAS" evidence="4">
    <location>
        <begin position="1"/>
        <end position="41"/>
    </location>
</feature>
<dbReference type="InterPro" id="IPR031803">
    <property type="entry name" value="BAT_GAF/HTH-assoc"/>
</dbReference>
<dbReference type="InterPro" id="IPR007050">
    <property type="entry name" value="HTH_bacterioopsin"/>
</dbReference>
<name>A0A8J8GNR8_9EURY</name>
<evidence type="ECO:0000256" key="2">
    <source>
        <dbReference type="ARBA" id="ARBA00023163"/>
    </source>
</evidence>
<accession>A0A8J8GNR8</accession>
<keyword evidence="1" id="KW-0805">Transcription regulation</keyword>
<dbReference type="Pfam" id="PF13185">
    <property type="entry name" value="GAF_2"/>
    <property type="match status" value="1"/>
</dbReference>
<evidence type="ECO:0000313" key="5">
    <source>
        <dbReference type="EMBL" id="NUB91674.1"/>
    </source>
</evidence>
<dbReference type="InterPro" id="IPR029016">
    <property type="entry name" value="GAF-like_dom_sf"/>
</dbReference>
<reference evidence="5" key="1">
    <citation type="submission" date="2020-06" db="EMBL/GenBank/DDBJ databases">
        <title>Haloterrigena sp. nov., an extremely halophilic archaeon isolated from a saline sediment.</title>
        <authorList>
            <person name="Liu B.-B."/>
        </authorList>
    </citation>
    <scope>NUCLEOTIDE SEQUENCE</scope>
    <source>
        <strain evidence="5">SYSU A121-1</strain>
    </source>
</reference>
<dbReference type="InterPro" id="IPR036388">
    <property type="entry name" value="WH-like_DNA-bd_sf"/>
</dbReference>
<dbReference type="InterPro" id="IPR003018">
    <property type="entry name" value="GAF"/>
</dbReference>
<dbReference type="PROSITE" id="PS50112">
    <property type="entry name" value="PAS"/>
    <property type="match status" value="1"/>
</dbReference>
<dbReference type="InterPro" id="IPR013656">
    <property type="entry name" value="PAS_4"/>
</dbReference>
<dbReference type="PANTHER" id="PTHR34236:SF1">
    <property type="entry name" value="DIMETHYL SULFOXIDE REDUCTASE TRANSCRIPTIONAL ACTIVATOR"/>
    <property type="match status" value="1"/>
</dbReference>
<protein>
    <submittedName>
        <fullName evidence="5">Helix-turn-helix domain-containing protein</fullName>
    </submittedName>
</protein>
<dbReference type="CDD" id="cd00130">
    <property type="entry name" value="PAS"/>
    <property type="match status" value="1"/>
</dbReference>
<dbReference type="Proteomes" id="UP000728647">
    <property type="component" value="Unassembled WGS sequence"/>
</dbReference>
<dbReference type="PANTHER" id="PTHR34236">
    <property type="entry name" value="DIMETHYL SULFOXIDE REDUCTASE TRANSCRIPTIONAL ACTIVATOR"/>
    <property type="match status" value="1"/>
</dbReference>
<evidence type="ECO:0000259" key="4">
    <source>
        <dbReference type="PROSITE" id="PS50112"/>
    </source>
</evidence>
<dbReference type="Gene3D" id="1.10.10.10">
    <property type="entry name" value="Winged helix-like DNA-binding domain superfamily/Winged helix DNA-binding domain"/>
    <property type="match status" value="1"/>
</dbReference>
<dbReference type="Pfam" id="PF04967">
    <property type="entry name" value="HTH_10"/>
    <property type="match status" value="1"/>
</dbReference>
<gene>
    <name evidence="5" type="ORF">HT576_11680</name>
</gene>
<dbReference type="Pfam" id="PF15915">
    <property type="entry name" value="BAT"/>
    <property type="match status" value="1"/>
</dbReference>
<comment type="caution">
    <text evidence="5">The sequence shown here is derived from an EMBL/GenBank/DDBJ whole genome shotgun (WGS) entry which is preliminary data.</text>
</comment>
<keyword evidence="2" id="KW-0804">Transcription</keyword>
<evidence type="ECO:0000256" key="3">
    <source>
        <dbReference type="SAM" id="Coils"/>
    </source>
</evidence>
<feature type="coiled-coil region" evidence="3">
    <location>
        <begin position="104"/>
        <end position="131"/>
    </location>
</feature>
<dbReference type="EMBL" id="JABURA010000001">
    <property type="protein sequence ID" value="NUB91674.1"/>
    <property type="molecule type" value="Genomic_DNA"/>
</dbReference>
<evidence type="ECO:0000256" key="1">
    <source>
        <dbReference type="ARBA" id="ARBA00023015"/>
    </source>
</evidence>
<evidence type="ECO:0000313" key="6">
    <source>
        <dbReference type="Proteomes" id="UP000728647"/>
    </source>
</evidence>
<dbReference type="SUPFAM" id="SSF55781">
    <property type="entry name" value="GAF domain-like"/>
    <property type="match status" value="1"/>
</dbReference>